<gene>
    <name evidence="1" type="ORF">OG626_32745</name>
</gene>
<proteinExistence type="predicted"/>
<reference evidence="1" key="1">
    <citation type="submission" date="2022-10" db="EMBL/GenBank/DDBJ databases">
        <title>The complete genomes of actinobacterial strains from the NBC collection.</title>
        <authorList>
            <person name="Joergensen T.S."/>
            <person name="Alvarez Arevalo M."/>
            <person name="Sterndorff E.B."/>
            <person name="Faurdal D."/>
            <person name="Vuksanovic O."/>
            <person name="Mourched A.-S."/>
            <person name="Charusanti P."/>
            <person name="Shaw S."/>
            <person name="Blin K."/>
            <person name="Weber T."/>
        </authorList>
    </citation>
    <scope>NUCLEOTIDE SEQUENCE</scope>
    <source>
        <strain evidence="1">NBC_01401</strain>
    </source>
</reference>
<protein>
    <submittedName>
        <fullName evidence="1">Uncharacterized protein</fullName>
    </submittedName>
</protein>
<organism evidence="1">
    <name type="scientific">Streptomyces sp. NBC_01401</name>
    <dbReference type="NCBI Taxonomy" id="2903854"/>
    <lineage>
        <taxon>Bacteria</taxon>
        <taxon>Bacillati</taxon>
        <taxon>Actinomycetota</taxon>
        <taxon>Actinomycetes</taxon>
        <taxon>Kitasatosporales</taxon>
        <taxon>Streptomycetaceae</taxon>
        <taxon>Streptomyces</taxon>
    </lineage>
</organism>
<evidence type="ECO:0000313" key="1">
    <source>
        <dbReference type="EMBL" id="WTZ00349.1"/>
    </source>
</evidence>
<sequence length="93" mass="9980">MPSTHHRLGPNPGPVPWRTYAALIGGPLDGLLLDITDWTKDEIDTGAALTTERGQFPGGQTLYAPRPDEPRAPAPGVTCCFYHSGDTPRPADE</sequence>
<dbReference type="AlphaFoldDB" id="A0AAU3H4M6"/>
<name>A0AAU3H4M6_9ACTN</name>
<accession>A0AAU3H4M6</accession>
<dbReference type="EMBL" id="CP109535">
    <property type="protein sequence ID" value="WTZ00349.1"/>
    <property type="molecule type" value="Genomic_DNA"/>
</dbReference>